<dbReference type="Pfam" id="PF00092">
    <property type="entry name" value="VWA"/>
    <property type="match status" value="1"/>
</dbReference>
<dbReference type="PROSITE" id="PS50234">
    <property type="entry name" value="VWFA"/>
    <property type="match status" value="1"/>
</dbReference>
<evidence type="ECO:0000313" key="2">
    <source>
        <dbReference type="EMBL" id="SMP48082.1"/>
    </source>
</evidence>
<organism evidence="2 3">
    <name type="scientific">Neorhodopirellula lusitana</name>
    <dbReference type="NCBI Taxonomy" id="445327"/>
    <lineage>
        <taxon>Bacteria</taxon>
        <taxon>Pseudomonadati</taxon>
        <taxon>Planctomycetota</taxon>
        <taxon>Planctomycetia</taxon>
        <taxon>Pirellulales</taxon>
        <taxon>Pirellulaceae</taxon>
        <taxon>Neorhodopirellula</taxon>
    </lineage>
</organism>
<evidence type="ECO:0000259" key="1">
    <source>
        <dbReference type="PROSITE" id="PS50234"/>
    </source>
</evidence>
<dbReference type="Gene3D" id="3.40.50.410">
    <property type="entry name" value="von Willebrand factor, type A domain"/>
    <property type="match status" value="1"/>
</dbReference>
<sequence>MNREPVMKSKRIRPHRLPPMKRRGVTAVMFIILLPVLLLFIGFSVDLAYMQLSRSELRAATDLAAKAASAELARTGSVSAAIAKGKLIANTNRVAGEGLSLEDSDFVFGNTIRSATGKWAFTENASPMNAVRVNGRRTAAAPDGEVELFFSDLFDGGGFPSTATATAGFINADICLVLDRSSSMKLAVSDTSITMSDGDPRVCDIPWTDSRWIALDDAIRIFLDKMNNTLAKEHISIVTFASNYEMCGSNSQSATLDQPLTSDTANITLAMEKLSSTIWNGMTETSEGMSLARTELTGSNARPTAQKVMIVLTDGAYTNATHPAVVASGAASDNIRVHTITFGSCPTSVISDLKTTADAGGGYHFHAPDASTLNDAFSRIAGSLSILTQ</sequence>
<protein>
    <submittedName>
        <fullName evidence="2">Flp pilus-assembly TadE/G-like</fullName>
    </submittedName>
</protein>
<dbReference type="InterPro" id="IPR036465">
    <property type="entry name" value="vWFA_dom_sf"/>
</dbReference>
<accession>A0ABY1PWN6</accession>
<dbReference type="Proteomes" id="UP001158067">
    <property type="component" value="Unassembled WGS sequence"/>
</dbReference>
<comment type="caution">
    <text evidence="2">The sequence shown here is derived from an EMBL/GenBank/DDBJ whole genome shotgun (WGS) entry which is preliminary data.</text>
</comment>
<proteinExistence type="predicted"/>
<keyword evidence="3" id="KW-1185">Reference proteome</keyword>
<reference evidence="2 3" key="1">
    <citation type="submission" date="2017-05" db="EMBL/GenBank/DDBJ databases">
        <authorList>
            <person name="Varghese N."/>
            <person name="Submissions S."/>
        </authorList>
    </citation>
    <scope>NUCLEOTIDE SEQUENCE [LARGE SCALE GENOMIC DNA]</scope>
    <source>
        <strain evidence="2 3">DSM 25457</strain>
    </source>
</reference>
<gene>
    <name evidence="2" type="ORF">SAMN06265222_102378</name>
</gene>
<name>A0ABY1PWN6_9BACT</name>
<dbReference type="EMBL" id="FXUG01000002">
    <property type="protein sequence ID" value="SMP48082.1"/>
    <property type="molecule type" value="Genomic_DNA"/>
</dbReference>
<evidence type="ECO:0000313" key="3">
    <source>
        <dbReference type="Proteomes" id="UP001158067"/>
    </source>
</evidence>
<dbReference type="SUPFAM" id="SSF53300">
    <property type="entry name" value="vWA-like"/>
    <property type="match status" value="1"/>
</dbReference>
<feature type="domain" description="VWFA" evidence="1">
    <location>
        <begin position="173"/>
        <end position="380"/>
    </location>
</feature>
<dbReference type="SMART" id="SM00327">
    <property type="entry name" value="VWA"/>
    <property type="match status" value="1"/>
</dbReference>
<dbReference type="InterPro" id="IPR018705">
    <property type="entry name" value="DUF2134_membrane"/>
</dbReference>
<dbReference type="InterPro" id="IPR028087">
    <property type="entry name" value="Tad_N"/>
</dbReference>
<dbReference type="Pfam" id="PF09977">
    <property type="entry name" value="Tad_C"/>
    <property type="match status" value="1"/>
</dbReference>
<dbReference type="InterPro" id="IPR002035">
    <property type="entry name" value="VWF_A"/>
</dbReference>
<dbReference type="Pfam" id="PF13400">
    <property type="entry name" value="Tad"/>
    <property type="match status" value="1"/>
</dbReference>
<dbReference type="CDD" id="cd00198">
    <property type="entry name" value="vWFA"/>
    <property type="match status" value="1"/>
</dbReference>